<proteinExistence type="predicted"/>
<dbReference type="Proteomes" id="UP001596066">
    <property type="component" value="Unassembled WGS sequence"/>
</dbReference>
<evidence type="ECO:0000256" key="1">
    <source>
        <dbReference type="SAM" id="MobiDB-lite"/>
    </source>
</evidence>
<keyword evidence="3" id="KW-1185">Reference proteome</keyword>
<name>A0ABW0VRJ8_9ACTN</name>
<sequence>MTALTDLDLTGFTERETGVWTDPQGLILSLHHFDLVPDLPASLERPEQLQRGLAESTARAGAGLIEAVVGELDGVPAVRQLVKIPLPGRSGQAFIGSWTIPRAECSTVLKIQAGEGRMSGLREAVVADQVGYDDYFRPHPYAPELRGGLPYHVADHPEWDDRFPDHPLTLVRATLERLTPTVRLAGGFKALPPFPGSPADPEPPRPRRWFNRRR</sequence>
<organism evidence="2 3">
    <name type="scientific">Kitasatospora cinereorecta</name>
    <dbReference type="NCBI Taxonomy" id="285560"/>
    <lineage>
        <taxon>Bacteria</taxon>
        <taxon>Bacillati</taxon>
        <taxon>Actinomycetota</taxon>
        <taxon>Actinomycetes</taxon>
        <taxon>Kitasatosporales</taxon>
        <taxon>Streptomycetaceae</taxon>
        <taxon>Kitasatospora</taxon>
    </lineage>
</organism>
<feature type="region of interest" description="Disordered" evidence="1">
    <location>
        <begin position="189"/>
        <end position="214"/>
    </location>
</feature>
<dbReference type="RefSeq" id="WP_346149175.1">
    <property type="nucleotide sequence ID" value="NZ_BAAAUA010000068.1"/>
</dbReference>
<protein>
    <submittedName>
        <fullName evidence="2">Uncharacterized protein</fullName>
    </submittedName>
</protein>
<comment type="caution">
    <text evidence="2">The sequence shown here is derived from an EMBL/GenBank/DDBJ whole genome shotgun (WGS) entry which is preliminary data.</text>
</comment>
<accession>A0ABW0VRJ8</accession>
<feature type="compositionally biased region" description="Pro residues" evidence="1">
    <location>
        <begin position="192"/>
        <end position="201"/>
    </location>
</feature>
<evidence type="ECO:0000313" key="2">
    <source>
        <dbReference type="EMBL" id="MFC5647269.1"/>
    </source>
</evidence>
<evidence type="ECO:0000313" key="3">
    <source>
        <dbReference type="Proteomes" id="UP001596066"/>
    </source>
</evidence>
<dbReference type="EMBL" id="JBHSOC010000147">
    <property type="protein sequence ID" value="MFC5647269.1"/>
    <property type="molecule type" value="Genomic_DNA"/>
</dbReference>
<gene>
    <name evidence="2" type="ORF">ACFPZF_38775</name>
</gene>
<reference evidence="3" key="1">
    <citation type="journal article" date="2019" name="Int. J. Syst. Evol. Microbiol.">
        <title>The Global Catalogue of Microorganisms (GCM) 10K type strain sequencing project: providing services to taxonomists for standard genome sequencing and annotation.</title>
        <authorList>
            <consortium name="The Broad Institute Genomics Platform"/>
            <consortium name="The Broad Institute Genome Sequencing Center for Infectious Disease"/>
            <person name="Wu L."/>
            <person name="Ma J."/>
        </authorList>
    </citation>
    <scope>NUCLEOTIDE SEQUENCE [LARGE SCALE GENOMIC DNA]</scope>
    <source>
        <strain evidence="3">CGMCC 4.1622</strain>
    </source>
</reference>